<dbReference type="Pfam" id="PF01189">
    <property type="entry name" value="Methyltr_RsmB-F"/>
    <property type="match status" value="1"/>
</dbReference>
<sequence length="450" mass="51125">MTSRDAKTYEEAVEIVLRTLVKAERIKPTQYARRLVMKEMNPSREARSVSAGLLYSVLQKRGLLDEVIEDVLEITDDVTELDTWVRNAARIAVNEVVFEDGDPDEVADVLHGLVRRLANPGAAAIVKAFTLDLKDYEPPEPEDELDRLKWEYYHPRWLIERWMEMFGDPDEVVALLEANNRRPPLTIRVNTLKVDPEELAERLQRKYRVTVEPGRFLDEILKIPEGLPIGEMPEWEEGLFVIQDEAAALASAVLNPKPGEVVVDLCAAPGGKTTHMAQLMGGEGKIVAIDVDEVRMERLREIAERMGVLDCIETHLMDGREAPEKLGREFADAVLVDPPCSADGTIPKNPERRWRITPDELERLPKFQYELLKAGAEMVKPGGRLLYSTCSMFPEEDEEVVRRFLDEHPEFELLEVKVGDQGFDMPEACRLFPHRHETCGFFIALMGRTG</sequence>
<feature type="binding site" evidence="5">
    <location>
        <position position="290"/>
    </location>
    <ligand>
        <name>S-adenosyl-L-methionine</name>
        <dbReference type="ChEBI" id="CHEBI:59789"/>
    </ligand>
</feature>
<dbReference type="InterPro" id="IPR001678">
    <property type="entry name" value="MeTrfase_RsmB-F_NOP2_dom"/>
</dbReference>
<dbReference type="Proteomes" id="UP000619545">
    <property type="component" value="Unassembled WGS sequence"/>
</dbReference>
<feature type="active site" description="Nucleophile" evidence="5">
    <location>
        <position position="390"/>
    </location>
</feature>
<dbReference type="InterPro" id="IPR023267">
    <property type="entry name" value="RCMT"/>
</dbReference>
<feature type="binding site" evidence="5">
    <location>
        <position position="318"/>
    </location>
    <ligand>
        <name>S-adenosyl-L-methionine</name>
        <dbReference type="ChEBI" id="CHEBI:59789"/>
    </ligand>
</feature>
<feature type="binding site" evidence="5">
    <location>
        <begin position="266"/>
        <end position="272"/>
    </location>
    <ligand>
        <name>S-adenosyl-L-methionine</name>
        <dbReference type="ChEBI" id="CHEBI:59789"/>
    </ligand>
</feature>
<name>A0A832T7W0_9EURY</name>
<dbReference type="PROSITE" id="PS51686">
    <property type="entry name" value="SAM_MT_RSMB_NOP"/>
    <property type="match status" value="1"/>
</dbReference>
<dbReference type="RefSeq" id="WP_011019907.1">
    <property type="nucleotide sequence ID" value="NZ_DUJS01000005.1"/>
</dbReference>
<evidence type="ECO:0000256" key="2">
    <source>
        <dbReference type="ARBA" id="ARBA00022679"/>
    </source>
</evidence>
<evidence type="ECO:0000313" key="8">
    <source>
        <dbReference type="Proteomes" id="UP000619545"/>
    </source>
</evidence>
<evidence type="ECO:0000256" key="4">
    <source>
        <dbReference type="ARBA" id="ARBA00022884"/>
    </source>
</evidence>
<gene>
    <name evidence="7" type="ORF">HA336_07270</name>
</gene>
<dbReference type="SUPFAM" id="SSF53335">
    <property type="entry name" value="S-adenosyl-L-methionine-dependent methyltransferases"/>
    <property type="match status" value="1"/>
</dbReference>
<feature type="binding site" evidence="5">
    <location>
        <position position="337"/>
    </location>
    <ligand>
        <name>S-adenosyl-L-methionine</name>
        <dbReference type="ChEBI" id="CHEBI:59789"/>
    </ligand>
</feature>
<protein>
    <submittedName>
        <fullName evidence="7">Fmu (Sun) domain-containing protein</fullName>
    </submittedName>
</protein>
<dbReference type="OMA" id="ECACACC"/>
<dbReference type="GO" id="GO:0003723">
    <property type="term" value="F:RNA binding"/>
    <property type="evidence" value="ECO:0007669"/>
    <property type="project" value="UniProtKB-UniRule"/>
</dbReference>
<comment type="similarity">
    <text evidence="5">Belongs to the class I-like SAM-binding methyltransferase superfamily. RsmB/NOP family.</text>
</comment>
<reference evidence="7" key="1">
    <citation type="journal article" date="2020" name="bioRxiv">
        <title>A rank-normalized archaeal taxonomy based on genome phylogeny resolves widespread incomplete and uneven classifications.</title>
        <authorList>
            <person name="Rinke C."/>
            <person name="Chuvochina M."/>
            <person name="Mussig A.J."/>
            <person name="Chaumeil P.-A."/>
            <person name="Waite D.W."/>
            <person name="Whitman W.B."/>
            <person name="Parks D.H."/>
            <person name="Hugenholtz P."/>
        </authorList>
    </citation>
    <scope>NUCLEOTIDE SEQUENCE</scope>
    <source>
        <strain evidence="7">UBA8853</strain>
    </source>
</reference>
<dbReference type="InterPro" id="IPR049560">
    <property type="entry name" value="MeTrfase_RsmB-F_NOP2_cat"/>
</dbReference>
<dbReference type="PANTHER" id="PTHR22807:SF74">
    <property type="entry name" value="TRNA (CYTOSINE(48)-C(5))-METHYLTRANSFERASE"/>
    <property type="match status" value="1"/>
</dbReference>
<accession>A0A832T7W0</accession>
<dbReference type="PANTHER" id="PTHR22807">
    <property type="entry name" value="NOP2 YEAST -RELATED NOL1/NOP2/FMU SUN DOMAIN-CONTAINING"/>
    <property type="match status" value="1"/>
</dbReference>
<dbReference type="InterPro" id="IPR035926">
    <property type="entry name" value="NusB-like_sf"/>
</dbReference>
<dbReference type="GeneID" id="1478134"/>
<dbReference type="EMBL" id="DUJS01000005">
    <property type="protein sequence ID" value="HII71012.1"/>
    <property type="molecule type" value="Genomic_DNA"/>
</dbReference>
<feature type="domain" description="SAM-dependent MTase RsmB/NOP-type" evidence="6">
    <location>
        <begin position="175"/>
        <end position="449"/>
    </location>
</feature>
<keyword evidence="3 5" id="KW-0949">S-adenosyl-L-methionine</keyword>
<dbReference type="PRINTS" id="PR02008">
    <property type="entry name" value="RCMTFAMILY"/>
</dbReference>
<dbReference type="Gene3D" id="1.10.940.10">
    <property type="entry name" value="NusB-like"/>
    <property type="match status" value="1"/>
</dbReference>
<dbReference type="InterPro" id="IPR054728">
    <property type="entry name" value="RsmB-like_ferredoxin"/>
</dbReference>
<dbReference type="CDD" id="cd02440">
    <property type="entry name" value="AdoMet_MTases"/>
    <property type="match status" value="1"/>
</dbReference>
<keyword evidence="1 5" id="KW-0489">Methyltransferase</keyword>
<dbReference type="GO" id="GO:0016428">
    <property type="term" value="F:tRNA (cytidine-5-)-methyltransferase activity"/>
    <property type="evidence" value="ECO:0007669"/>
    <property type="project" value="TreeGrafter"/>
</dbReference>
<evidence type="ECO:0000256" key="1">
    <source>
        <dbReference type="ARBA" id="ARBA00022603"/>
    </source>
</evidence>
<dbReference type="AlphaFoldDB" id="A0A832T7W0"/>
<organism evidence="7 8">
    <name type="scientific">Methanopyrus kandleri</name>
    <dbReference type="NCBI Taxonomy" id="2320"/>
    <lineage>
        <taxon>Archaea</taxon>
        <taxon>Methanobacteriati</taxon>
        <taxon>Methanobacteriota</taxon>
        <taxon>Methanomada group</taxon>
        <taxon>Methanopyri</taxon>
        <taxon>Methanopyrales</taxon>
        <taxon>Methanopyraceae</taxon>
        <taxon>Methanopyrus</taxon>
    </lineage>
</organism>
<evidence type="ECO:0000259" key="6">
    <source>
        <dbReference type="PROSITE" id="PS51686"/>
    </source>
</evidence>
<evidence type="ECO:0000256" key="5">
    <source>
        <dbReference type="PROSITE-ProRule" id="PRU01023"/>
    </source>
</evidence>
<dbReference type="Pfam" id="PF01029">
    <property type="entry name" value="NusB"/>
    <property type="match status" value="1"/>
</dbReference>
<dbReference type="GO" id="GO:0006355">
    <property type="term" value="P:regulation of DNA-templated transcription"/>
    <property type="evidence" value="ECO:0007669"/>
    <property type="project" value="InterPro"/>
</dbReference>
<comment type="caution">
    <text evidence="7">The sequence shown here is derived from an EMBL/GenBank/DDBJ whole genome shotgun (WGS) entry which is preliminary data.</text>
</comment>
<dbReference type="InterPro" id="IPR006027">
    <property type="entry name" value="NusB_RsmB_TIM44"/>
</dbReference>
<dbReference type="Gene3D" id="3.40.50.150">
    <property type="entry name" value="Vaccinia Virus protein VP39"/>
    <property type="match status" value="1"/>
</dbReference>
<dbReference type="GO" id="GO:0030488">
    <property type="term" value="P:tRNA methylation"/>
    <property type="evidence" value="ECO:0007669"/>
    <property type="project" value="TreeGrafter"/>
</dbReference>
<dbReference type="Pfam" id="PF22458">
    <property type="entry name" value="RsmF-B_ferredox"/>
    <property type="match status" value="1"/>
</dbReference>
<keyword evidence="4 5" id="KW-0694">RNA-binding</keyword>
<dbReference type="InterPro" id="IPR029063">
    <property type="entry name" value="SAM-dependent_MTases_sf"/>
</dbReference>
<proteinExistence type="inferred from homology"/>
<evidence type="ECO:0000313" key="7">
    <source>
        <dbReference type="EMBL" id="HII71012.1"/>
    </source>
</evidence>
<dbReference type="SUPFAM" id="SSF48013">
    <property type="entry name" value="NusB-like"/>
    <property type="match status" value="1"/>
</dbReference>
<evidence type="ECO:0000256" key="3">
    <source>
        <dbReference type="ARBA" id="ARBA00022691"/>
    </source>
</evidence>
<keyword evidence="2 5" id="KW-0808">Transferase</keyword>